<proteinExistence type="predicted"/>
<dbReference type="EMBL" id="JAGMWT010000024">
    <property type="protein sequence ID" value="KAH7111299.1"/>
    <property type="molecule type" value="Genomic_DNA"/>
</dbReference>
<feature type="region of interest" description="Disordered" evidence="1">
    <location>
        <begin position="54"/>
        <end position="96"/>
    </location>
</feature>
<feature type="non-terminal residue" evidence="2">
    <location>
        <position position="1"/>
    </location>
</feature>
<feature type="compositionally biased region" description="Low complexity" evidence="1">
    <location>
        <begin position="72"/>
        <end position="84"/>
    </location>
</feature>
<sequence>RLRNLFRGGEGWLPSTGPSKSHSCRHQPAVFRGGHRASRTSAERLLEDARDAYPELDFPPSLPVRVPPRTPPNTGSSPSPSSRGQALEGGPVSSRN</sequence>
<evidence type="ECO:0000313" key="2">
    <source>
        <dbReference type="EMBL" id="KAH7111299.1"/>
    </source>
</evidence>
<reference evidence="2" key="1">
    <citation type="journal article" date="2021" name="Nat. Commun.">
        <title>Genetic determinants of endophytism in the Arabidopsis root mycobiome.</title>
        <authorList>
            <person name="Mesny F."/>
            <person name="Miyauchi S."/>
            <person name="Thiergart T."/>
            <person name="Pickel B."/>
            <person name="Atanasova L."/>
            <person name="Karlsson M."/>
            <person name="Huettel B."/>
            <person name="Barry K.W."/>
            <person name="Haridas S."/>
            <person name="Chen C."/>
            <person name="Bauer D."/>
            <person name="Andreopoulos W."/>
            <person name="Pangilinan J."/>
            <person name="LaButti K."/>
            <person name="Riley R."/>
            <person name="Lipzen A."/>
            <person name="Clum A."/>
            <person name="Drula E."/>
            <person name="Henrissat B."/>
            <person name="Kohler A."/>
            <person name="Grigoriev I.V."/>
            <person name="Martin F.M."/>
            <person name="Hacquard S."/>
        </authorList>
    </citation>
    <scope>NUCLEOTIDE SEQUENCE</scope>
    <source>
        <strain evidence="2">MPI-CAGE-CH-0243</strain>
    </source>
</reference>
<protein>
    <submittedName>
        <fullName evidence="2">Uncharacterized protein</fullName>
    </submittedName>
</protein>
<feature type="region of interest" description="Disordered" evidence="1">
    <location>
        <begin position="1"/>
        <end position="42"/>
    </location>
</feature>
<accession>A0A9P9D2N4</accession>
<organism evidence="2 3">
    <name type="scientific">Dendryphion nanum</name>
    <dbReference type="NCBI Taxonomy" id="256645"/>
    <lineage>
        <taxon>Eukaryota</taxon>
        <taxon>Fungi</taxon>
        <taxon>Dikarya</taxon>
        <taxon>Ascomycota</taxon>
        <taxon>Pezizomycotina</taxon>
        <taxon>Dothideomycetes</taxon>
        <taxon>Pleosporomycetidae</taxon>
        <taxon>Pleosporales</taxon>
        <taxon>Torulaceae</taxon>
        <taxon>Dendryphion</taxon>
    </lineage>
</organism>
<gene>
    <name evidence="2" type="ORF">B0J11DRAFT_573234</name>
</gene>
<feature type="compositionally biased region" description="Pro residues" evidence="1">
    <location>
        <begin position="60"/>
        <end position="71"/>
    </location>
</feature>
<evidence type="ECO:0000313" key="3">
    <source>
        <dbReference type="Proteomes" id="UP000700596"/>
    </source>
</evidence>
<comment type="caution">
    <text evidence="2">The sequence shown here is derived from an EMBL/GenBank/DDBJ whole genome shotgun (WGS) entry which is preliminary data.</text>
</comment>
<dbReference type="AlphaFoldDB" id="A0A9P9D2N4"/>
<evidence type="ECO:0000256" key="1">
    <source>
        <dbReference type="SAM" id="MobiDB-lite"/>
    </source>
</evidence>
<keyword evidence="3" id="KW-1185">Reference proteome</keyword>
<dbReference type="Proteomes" id="UP000700596">
    <property type="component" value="Unassembled WGS sequence"/>
</dbReference>
<name>A0A9P9D2N4_9PLEO</name>